<evidence type="ECO:0000256" key="1">
    <source>
        <dbReference type="ARBA" id="ARBA00001971"/>
    </source>
</evidence>
<feature type="binding site" description="axial binding residue" evidence="3">
    <location>
        <position position="411"/>
    </location>
    <ligand>
        <name>heme</name>
        <dbReference type="ChEBI" id="CHEBI:30413"/>
    </ligand>
    <ligandPart>
        <name>Fe</name>
        <dbReference type="ChEBI" id="CHEBI:18248"/>
    </ligandPart>
</feature>
<proteinExistence type="inferred from homology"/>
<evidence type="ECO:0000256" key="4">
    <source>
        <dbReference type="RuleBase" id="RU000461"/>
    </source>
</evidence>
<evidence type="ECO:0000256" key="3">
    <source>
        <dbReference type="PIRSR" id="PIRSR602401-1"/>
    </source>
</evidence>
<dbReference type="GO" id="GO:0016705">
    <property type="term" value="F:oxidoreductase activity, acting on paired donors, with incorporation or reduction of molecular oxygen"/>
    <property type="evidence" value="ECO:0007669"/>
    <property type="project" value="InterPro"/>
</dbReference>
<dbReference type="PROSITE" id="PS00086">
    <property type="entry name" value="CYTOCHROME_P450"/>
    <property type="match status" value="1"/>
</dbReference>
<dbReference type="GO" id="GO:0020037">
    <property type="term" value="F:heme binding"/>
    <property type="evidence" value="ECO:0007669"/>
    <property type="project" value="InterPro"/>
</dbReference>
<gene>
    <name evidence="5" type="primary">leu22</name>
</gene>
<dbReference type="AlphaFoldDB" id="F1B9R9"/>
<protein>
    <submittedName>
        <fullName evidence="5">Cytochrome P450 hydroxylase</fullName>
    </submittedName>
</protein>
<dbReference type="GO" id="GO:0005506">
    <property type="term" value="F:iron ion binding"/>
    <property type="evidence" value="ECO:0007669"/>
    <property type="project" value="InterPro"/>
</dbReference>
<keyword evidence="3 4" id="KW-0479">Metal-binding</keyword>
<dbReference type="PRINTS" id="PR00463">
    <property type="entry name" value="EP450I"/>
</dbReference>
<dbReference type="PANTHER" id="PTHR24305:SF166">
    <property type="entry name" value="CYTOCHROME P450 12A4, MITOCHONDRIAL-RELATED"/>
    <property type="match status" value="1"/>
</dbReference>
<dbReference type="PANTHER" id="PTHR24305">
    <property type="entry name" value="CYTOCHROME P450"/>
    <property type="match status" value="1"/>
</dbReference>
<dbReference type="GO" id="GO:0004497">
    <property type="term" value="F:monooxygenase activity"/>
    <property type="evidence" value="ECO:0007669"/>
    <property type="project" value="UniProtKB-KW"/>
</dbReference>
<accession>F1B9R9</accession>
<dbReference type="InterPro" id="IPR001128">
    <property type="entry name" value="Cyt_P450"/>
</dbReference>
<dbReference type="InterPro" id="IPR017972">
    <property type="entry name" value="Cyt_P450_CS"/>
</dbReference>
<keyword evidence="3 4" id="KW-0349">Heme</keyword>
<organism evidence="5">
    <name type="scientific">Sorangium cellulosum</name>
    <name type="common">Polyangium cellulosum</name>
    <dbReference type="NCBI Taxonomy" id="56"/>
    <lineage>
        <taxon>Bacteria</taxon>
        <taxon>Pseudomonadati</taxon>
        <taxon>Myxococcota</taxon>
        <taxon>Polyangia</taxon>
        <taxon>Polyangiales</taxon>
        <taxon>Polyangiaceae</taxon>
        <taxon>Sorangium</taxon>
    </lineage>
</organism>
<dbReference type="Pfam" id="PF00067">
    <property type="entry name" value="p450"/>
    <property type="match status" value="2"/>
</dbReference>
<dbReference type="PRINTS" id="PR00385">
    <property type="entry name" value="P450"/>
</dbReference>
<name>F1B9R9_SORCE</name>
<comment type="cofactor">
    <cofactor evidence="1 3">
        <name>heme</name>
        <dbReference type="ChEBI" id="CHEBI:30413"/>
    </cofactor>
</comment>
<dbReference type="EMBL" id="HM639990">
    <property type="protein sequence ID" value="ADZ25011.1"/>
    <property type="molecule type" value="Genomic_DNA"/>
</dbReference>
<sequence length="482" mass="53184">MQTFPPGPSLPSAVQGYRYNADPMGFIEECAARYGDCFTLRFPLQPAAVYVKSPEVVKQIFAGSTDDLRMGEAAAPIDFLLGSNSLIRLDGARHTRDRKLLMPSFHGERMVAYAEMMRVIAERAVDGWELGKPFSFLKAAQNITLSIMLECIFGVGPGELHDRLRALLPKFLHESSKPMISLLWATVPGKLLRDVLVRGLAPAAHALGPAGSVVPAGTWARSLREIDEFLYSHIAAQRARRSPEASDIISMLIEVRDEQGNAFSDAELRDEMMTMLVAGYETTAITLTWAMAKILEYPHVLAAIREELDRVIGDRPPSGAAIGELRYLDATIKEVLRLYPPSPGTARKLHVPGRFGGYDLPAGVVLYPSIYLLHRRPDIWPDPLRFDPSRFLDKKPNPAAYIPFGGGLRTCLGMSFALFELKLVLATILSRASLRAVEAPPLRYVPRGILLPFGPSHDVPVALEAREPKRPRRSAQASVLSN</sequence>
<reference evidence="5" key="1">
    <citation type="journal article" date="2011" name="Mol. Biosyst.">
        <title>Insights into the complex biosynthesis of the leupyrrins in Sorangium cellulosum So ce690.</title>
        <authorList>
            <person name="Kopp M."/>
            <person name="Irschik H."/>
            <person name="Gemperlein K."/>
            <person name="Buntin K."/>
            <person name="Meiser P."/>
            <person name="Weissman K.J."/>
            <person name="Bode H.B."/>
            <person name="Muller R."/>
        </authorList>
    </citation>
    <scope>NUCLEOTIDE SEQUENCE</scope>
    <source>
        <strain evidence="5">So ce690</strain>
    </source>
</reference>
<dbReference type="CDD" id="cd11053">
    <property type="entry name" value="CYP110-like"/>
    <property type="match status" value="1"/>
</dbReference>
<comment type="similarity">
    <text evidence="2 4">Belongs to the cytochrome P450 family.</text>
</comment>
<evidence type="ECO:0000256" key="2">
    <source>
        <dbReference type="ARBA" id="ARBA00010617"/>
    </source>
</evidence>
<dbReference type="InterPro" id="IPR050121">
    <property type="entry name" value="Cytochrome_P450_monoxygenase"/>
</dbReference>
<keyword evidence="3 4" id="KW-0408">Iron</keyword>
<keyword evidence="4" id="KW-0503">Monooxygenase</keyword>
<dbReference type="SUPFAM" id="SSF48264">
    <property type="entry name" value="Cytochrome P450"/>
    <property type="match status" value="1"/>
</dbReference>
<dbReference type="Gene3D" id="1.10.630.10">
    <property type="entry name" value="Cytochrome P450"/>
    <property type="match status" value="1"/>
</dbReference>
<dbReference type="InterPro" id="IPR036396">
    <property type="entry name" value="Cyt_P450_sf"/>
</dbReference>
<keyword evidence="4" id="KW-0560">Oxidoreductase</keyword>
<dbReference type="InterPro" id="IPR002401">
    <property type="entry name" value="Cyt_P450_E_grp-I"/>
</dbReference>
<evidence type="ECO:0000313" key="5">
    <source>
        <dbReference type="EMBL" id="ADZ25011.1"/>
    </source>
</evidence>